<dbReference type="AlphaFoldDB" id="A0AAE1F0P8"/>
<reference evidence="3" key="1">
    <citation type="submission" date="2023-10" db="EMBL/GenBank/DDBJ databases">
        <title>Genome assemblies of two species of porcelain crab, Petrolisthes cinctipes and Petrolisthes manimaculis (Anomura: Porcellanidae).</title>
        <authorList>
            <person name="Angst P."/>
        </authorList>
    </citation>
    <scope>NUCLEOTIDE SEQUENCE</scope>
    <source>
        <strain evidence="3">PB745_01</strain>
        <tissue evidence="3">Gill</tissue>
    </source>
</reference>
<proteinExistence type="predicted"/>
<evidence type="ECO:0000313" key="4">
    <source>
        <dbReference type="Proteomes" id="UP001286313"/>
    </source>
</evidence>
<feature type="transmembrane region" description="Helical" evidence="2">
    <location>
        <begin position="78"/>
        <end position="97"/>
    </location>
</feature>
<feature type="compositionally biased region" description="Low complexity" evidence="1">
    <location>
        <begin position="52"/>
        <end position="69"/>
    </location>
</feature>
<evidence type="ECO:0000256" key="2">
    <source>
        <dbReference type="SAM" id="Phobius"/>
    </source>
</evidence>
<organism evidence="3 4">
    <name type="scientific">Petrolisthes cinctipes</name>
    <name type="common">Flat porcelain crab</name>
    <dbReference type="NCBI Taxonomy" id="88211"/>
    <lineage>
        <taxon>Eukaryota</taxon>
        <taxon>Metazoa</taxon>
        <taxon>Ecdysozoa</taxon>
        <taxon>Arthropoda</taxon>
        <taxon>Crustacea</taxon>
        <taxon>Multicrustacea</taxon>
        <taxon>Malacostraca</taxon>
        <taxon>Eumalacostraca</taxon>
        <taxon>Eucarida</taxon>
        <taxon>Decapoda</taxon>
        <taxon>Pleocyemata</taxon>
        <taxon>Anomura</taxon>
        <taxon>Galatheoidea</taxon>
        <taxon>Porcellanidae</taxon>
        <taxon>Petrolisthes</taxon>
    </lineage>
</organism>
<feature type="region of interest" description="Disordered" evidence="1">
    <location>
        <begin position="41"/>
        <end position="73"/>
    </location>
</feature>
<dbReference type="EMBL" id="JAWQEG010003712">
    <property type="protein sequence ID" value="KAK3864829.1"/>
    <property type="molecule type" value="Genomic_DNA"/>
</dbReference>
<keyword evidence="4" id="KW-1185">Reference proteome</keyword>
<evidence type="ECO:0000256" key="1">
    <source>
        <dbReference type="SAM" id="MobiDB-lite"/>
    </source>
</evidence>
<sequence>MSSSMDDHPRCRLPQTAKCVVFSLHLTMPLSPVDSHPLLQDGPLHRLYGQRASSPPAQHSSPPGQLSLPPGQPSLPPLHTLLIYLGLIFPCKDAGLFRRRRRRRILVFLWARLQRCWWL</sequence>
<protein>
    <submittedName>
        <fullName evidence="3">Uncharacterized protein</fullName>
    </submittedName>
</protein>
<dbReference type="Proteomes" id="UP001286313">
    <property type="component" value="Unassembled WGS sequence"/>
</dbReference>
<keyword evidence="2" id="KW-0812">Transmembrane</keyword>
<comment type="caution">
    <text evidence="3">The sequence shown here is derived from an EMBL/GenBank/DDBJ whole genome shotgun (WGS) entry which is preliminary data.</text>
</comment>
<keyword evidence="2" id="KW-1133">Transmembrane helix</keyword>
<keyword evidence="2" id="KW-0472">Membrane</keyword>
<name>A0AAE1F0P8_PETCI</name>
<evidence type="ECO:0000313" key="3">
    <source>
        <dbReference type="EMBL" id="KAK3864829.1"/>
    </source>
</evidence>
<accession>A0AAE1F0P8</accession>
<gene>
    <name evidence="3" type="ORF">Pcinc_029517</name>
</gene>